<keyword evidence="2" id="KW-1185">Reference proteome</keyword>
<protein>
    <submittedName>
        <fullName evidence="1">Uncharacterized protein</fullName>
    </submittedName>
</protein>
<evidence type="ECO:0000313" key="1">
    <source>
        <dbReference type="EMBL" id="VCX36804.1"/>
    </source>
</evidence>
<dbReference type="AlphaFoldDB" id="A0A9X9M4Y2"/>
<gene>
    <name evidence="1" type="ORF">BN2614_LOCUS1</name>
</gene>
<reference evidence="1 2" key="1">
    <citation type="submission" date="2018-10" db="EMBL/GenBank/DDBJ databases">
        <authorList>
            <person name="Ekblom R."/>
            <person name="Jareborg N."/>
        </authorList>
    </citation>
    <scope>NUCLEOTIDE SEQUENCE [LARGE SCALE GENOMIC DNA]</scope>
    <source>
        <tissue evidence="1">Muscle</tissue>
    </source>
</reference>
<organism evidence="1 2">
    <name type="scientific">Gulo gulo</name>
    <name type="common">Wolverine</name>
    <name type="synonym">Gluton</name>
    <dbReference type="NCBI Taxonomy" id="48420"/>
    <lineage>
        <taxon>Eukaryota</taxon>
        <taxon>Metazoa</taxon>
        <taxon>Chordata</taxon>
        <taxon>Craniata</taxon>
        <taxon>Vertebrata</taxon>
        <taxon>Euteleostomi</taxon>
        <taxon>Mammalia</taxon>
        <taxon>Eutheria</taxon>
        <taxon>Laurasiatheria</taxon>
        <taxon>Carnivora</taxon>
        <taxon>Caniformia</taxon>
        <taxon>Musteloidea</taxon>
        <taxon>Mustelidae</taxon>
        <taxon>Guloninae</taxon>
        <taxon>Gulo</taxon>
    </lineage>
</organism>
<dbReference type="EMBL" id="CYRY02042843">
    <property type="protein sequence ID" value="VCX36804.1"/>
    <property type="molecule type" value="Genomic_DNA"/>
</dbReference>
<proteinExistence type="predicted"/>
<name>A0A9X9M4Y2_GULGU</name>
<dbReference type="Proteomes" id="UP000269945">
    <property type="component" value="Unassembled WGS sequence"/>
</dbReference>
<comment type="caution">
    <text evidence="1">The sequence shown here is derived from an EMBL/GenBank/DDBJ whole genome shotgun (WGS) entry which is preliminary data.</text>
</comment>
<evidence type="ECO:0000313" key="2">
    <source>
        <dbReference type="Proteomes" id="UP000269945"/>
    </source>
</evidence>
<sequence length="136" mass="15272">MAYRNSISEGEEKNRSSALNIRHLKERTYWVCHILQPSVTLCPCDESLWQEGHLLCGWGKTVKVDQNASWPYVHMLATQGAAQGARVRHHCSSQQTLGPCRKQDRDPGTWSVLSPNSLCLFGNEDGADQGCHLHPF</sequence>
<accession>A0A9X9M4Y2</accession>